<evidence type="ECO:0000313" key="2">
    <source>
        <dbReference type="EMBL" id="QKF94542.1"/>
    </source>
</evidence>
<protein>
    <submittedName>
        <fullName evidence="2">DUF2493 protein</fullName>
    </submittedName>
</protein>
<organism evidence="2 3">
    <name type="scientific">Fadolivirus FV1/VV64</name>
    <dbReference type="NCBI Taxonomy" id="3070911"/>
    <lineage>
        <taxon>Viruses</taxon>
        <taxon>Varidnaviria</taxon>
        <taxon>Bamfordvirae</taxon>
        <taxon>Nucleocytoviricota</taxon>
        <taxon>Megaviricetes</taxon>
        <taxon>Imitervirales</taxon>
        <taxon>Mimiviridae</taxon>
        <taxon>Klosneuvirinae</taxon>
        <taxon>Fadolivirus</taxon>
        <taxon>Fadolivirus algeromassiliense</taxon>
    </lineage>
</organism>
<proteinExistence type="predicted"/>
<reference evidence="2 3" key="1">
    <citation type="submission" date="2020-04" db="EMBL/GenBank/DDBJ databases">
        <title>Advantages and limits of metagenomic assembly and binning of a giant virus.</title>
        <authorList>
            <person name="Schulz F."/>
            <person name="Andreani J."/>
            <person name="Francis R."/>
            <person name="Boudjemaa H."/>
            <person name="Bou Khalil J.Y."/>
            <person name="Lee J."/>
            <person name="La Scola B."/>
            <person name="Woyke T."/>
        </authorList>
    </citation>
    <scope>NUCLEOTIDE SEQUENCE [LARGE SCALE GENOMIC DNA]</scope>
    <source>
        <strain evidence="2 3">FV1/VV64</strain>
    </source>
</reference>
<dbReference type="EMBL" id="MT418680">
    <property type="protein sequence ID" value="QKF94542.1"/>
    <property type="molecule type" value="Genomic_DNA"/>
</dbReference>
<feature type="domain" description="YspA cpYpsA-related SLOG" evidence="1">
    <location>
        <begin position="6"/>
        <end position="68"/>
    </location>
</feature>
<keyword evidence="3" id="KW-1185">Reference proteome</keyword>
<dbReference type="SUPFAM" id="SSF102405">
    <property type="entry name" value="MCP/YpsA-like"/>
    <property type="match status" value="1"/>
</dbReference>
<evidence type="ECO:0000313" key="3">
    <source>
        <dbReference type="Proteomes" id="UP001162001"/>
    </source>
</evidence>
<name>A0A7D3R1I8_9VIRU</name>
<dbReference type="InterPro" id="IPR019627">
    <property type="entry name" value="YAcAr"/>
</dbReference>
<dbReference type="Pfam" id="PF10686">
    <property type="entry name" value="YAcAr"/>
    <property type="match status" value="1"/>
</dbReference>
<evidence type="ECO:0000259" key="1">
    <source>
        <dbReference type="Pfam" id="PF10686"/>
    </source>
</evidence>
<gene>
    <name evidence="2" type="ORF">Fadolivirus_1_1084</name>
</gene>
<accession>A0A7D3R1I8</accession>
<sequence length="117" mass="12923">MIKLGIVGGRDYNDYNNFKKIVDNYIEEIGQPSEIISGGASGVDTMAEKYAIENNIPMTIFKPEWERHGKAAGIIRNTDIVNASTHILALPSKKSIGTYDSINKAKKLNKILKVTNV</sequence>
<dbReference type="Proteomes" id="UP001162001">
    <property type="component" value="Segment"/>
</dbReference>